<dbReference type="EMBL" id="JARGDH010000002">
    <property type="protein sequence ID" value="KAL0274789.1"/>
    <property type="molecule type" value="Genomic_DNA"/>
</dbReference>
<proteinExistence type="predicted"/>
<evidence type="ECO:0000313" key="2">
    <source>
        <dbReference type="EMBL" id="KAL0274789.1"/>
    </source>
</evidence>
<dbReference type="GO" id="GO:0005739">
    <property type="term" value="C:mitochondrion"/>
    <property type="evidence" value="ECO:0007669"/>
    <property type="project" value="TreeGrafter"/>
</dbReference>
<accession>A0AAW2HY52</accession>
<dbReference type="GO" id="GO:0032981">
    <property type="term" value="P:mitochondrial respiratory chain complex I assembly"/>
    <property type="evidence" value="ECO:0007669"/>
    <property type="project" value="InterPro"/>
</dbReference>
<feature type="region of interest" description="Disordered" evidence="1">
    <location>
        <begin position="190"/>
        <end position="213"/>
    </location>
</feature>
<protein>
    <recommendedName>
        <fullName evidence="3">NADH dehydrogenase [ubiquinone] 1 alpha subcomplex assembly factor 4</fullName>
    </recommendedName>
</protein>
<dbReference type="AlphaFoldDB" id="A0AAW2HY52"/>
<evidence type="ECO:0000256" key="1">
    <source>
        <dbReference type="SAM" id="MobiDB-lite"/>
    </source>
</evidence>
<sequence length="213" mass="24091">MGSSVSYIRSHGKRLLNRYNAQNRAIDYLDKERTASPRHAVARANQIPEELKPKVDIHAKDLKLEEYLKEVYVKSFDPKVEQLPEASNSKRPLPVLREPNLYNYSEPEEVEKGFCTLSEVSEFLVKHIDNPAIYTAPAIATKYGLDEKKVEGILKYVTVFEGYGKKPEETEGKTGIPLFDGLTHGNIKLLPPSTKKLDEQTSSSELDRKSAEN</sequence>
<dbReference type="Pfam" id="PF06784">
    <property type="entry name" value="UPF0240"/>
    <property type="match status" value="1"/>
</dbReference>
<comment type="caution">
    <text evidence="2">The sequence shown here is derived from an EMBL/GenBank/DDBJ whole genome shotgun (WGS) entry which is preliminary data.</text>
</comment>
<dbReference type="InterPro" id="IPR009622">
    <property type="entry name" value="NDUFAF4"/>
</dbReference>
<dbReference type="PANTHER" id="PTHR13338:SF4">
    <property type="entry name" value="NADH DEHYDROGENASE [UBIQUINONE] 1 ALPHA SUBCOMPLEX ASSEMBLY FACTOR 4"/>
    <property type="match status" value="1"/>
</dbReference>
<feature type="compositionally biased region" description="Basic and acidic residues" evidence="1">
    <location>
        <begin position="195"/>
        <end position="213"/>
    </location>
</feature>
<reference evidence="2" key="1">
    <citation type="journal article" date="2024" name="Gigascience">
        <title>Chromosome-level genome of the poultry shaft louse Menopon gallinae provides insight into the host-switching and adaptive evolution of parasitic lice.</title>
        <authorList>
            <person name="Xu Y."/>
            <person name="Ma L."/>
            <person name="Liu S."/>
            <person name="Liang Y."/>
            <person name="Liu Q."/>
            <person name="He Z."/>
            <person name="Tian L."/>
            <person name="Duan Y."/>
            <person name="Cai W."/>
            <person name="Li H."/>
            <person name="Song F."/>
        </authorList>
    </citation>
    <scope>NUCLEOTIDE SEQUENCE</scope>
    <source>
        <strain evidence="2">Cailab_2023a</strain>
    </source>
</reference>
<dbReference type="PANTHER" id="PTHR13338">
    <property type="entry name" value="UPF0240 PROTEIN"/>
    <property type="match status" value="1"/>
</dbReference>
<organism evidence="2">
    <name type="scientific">Menopon gallinae</name>
    <name type="common">poultry shaft louse</name>
    <dbReference type="NCBI Taxonomy" id="328185"/>
    <lineage>
        <taxon>Eukaryota</taxon>
        <taxon>Metazoa</taxon>
        <taxon>Ecdysozoa</taxon>
        <taxon>Arthropoda</taxon>
        <taxon>Hexapoda</taxon>
        <taxon>Insecta</taxon>
        <taxon>Pterygota</taxon>
        <taxon>Neoptera</taxon>
        <taxon>Paraneoptera</taxon>
        <taxon>Psocodea</taxon>
        <taxon>Troctomorpha</taxon>
        <taxon>Phthiraptera</taxon>
        <taxon>Amblycera</taxon>
        <taxon>Menoponidae</taxon>
        <taxon>Menopon</taxon>
    </lineage>
</organism>
<name>A0AAW2HY52_9NEOP</name>
<evidence type="ECO:0008006" key="3">
    <source>
        <dbReference type="Google" id="ProtNLM"/>
    </source>
</evidence>
<gene>
    <name evidence="2" type="ORF">PYX00_002830</name>
</gene>